<keyword evidence="2" id="KW-1185">Reference proteome</keyword>
<evidence type="ECO:0000313" key="2">
    <source>
        <dbReference type="Proteomes" id="UP000603141"/>
    </source>
</evidence>
<dbReference type="EMBL" id="JAENIJ010000028">
    <property type="protein sequence ID" value="MBK1883807.1"/>
    <property type="molecule type" value="Genomic_DNA"/>
</dbReference>
<comment type="caution">
    <text evidence="1">The sequence shown here is derived from an EMBL/GenBank/DDBJ whole genome shotgun (WGS) entry which is preliminary data.</text>
</comment>
<accession>A0A934VVQ5</accession>
<dbReference type="RefSeq" id="WP_200272318.1">
    <property type="nucleotide sequence ID" value="NZ_JAENIJ010000028.1"/>
</dbReference>
<gene>
    <name evidence="1" type="ORF">JIN85_15425</name>
</gene>
<organism evidence="1 2">
    <name type="scientific">Luteolibacter pohnpeiensis</name>
    <dbReference type="NCBI Taxonomy" id="454153"/>
    <lineage>
        <taxon>Bacteria</taxon>
        <taxon>Pseudomonadati</taxon>
        <taxon>Verrucomicrobiota</taxon>
        <taxon>Verrucomicrobiia</taxon>
        <taxon>Verrucomicrobiales</taxon>
        <taxon>Verrucomicrobiaceae</taxon>
        <taxon>Luteolibacter</taxon>
    </lineage>
</organism>
<dbReference type="SUPFAM" id="SSF48239">
    <property type="entry name" value="Terpenoid cyclases/Protein prenyltransferases"/>
    <property type="match status" value="1"/>
</dbReference>
<sequence>MPGRQDDVIPPQVELIYGRGLEYLAKSQNDRGCWNDNTGTEPGVVGLCVAAFLAHGEDPNTGPYAGVIGKALEYILSEQNQTNGYIGNNMYSHCFATKALAESYGMVDNPKIAPALRKAIDLILSAQKRNNFKAWRYTPESKDADTTVTGGQMVTLFAARNAGLEVPDEAIKNGLAFLNKCRTDDGSIGYTSAIGGKPSLTAIGVLCHCLAKEPVTKGYEKSLSFLKKNLEFRDRYYPYYYEYYMSQALFHASDEAWQEWNASNIRYMGALQTRDGSFPGNQGEAFSTAGALLSLALNYRYLPIYEK</sequence>
<reference evidence="1" key="1">
    <citation type="submission" date="2021-01" db="EMBL/GenBank/DDBJ databases">
        <title>Modified the classification status of verrucomicrobia.</title>
        <authorList>
            <person name="Feng X."/>
        </authorList>
    </citation>
    <scope>NUCLEOTIDE SEQUENCE</scope>
    <source>
        <strain evidence="1">KCTC 22041</strain>
    </source>
</reference>
<name>A0A934VVQ5_9BACT</name>
<dbReference type="AlphaFoldDB" id="A0A934VVQ5"/>
<protein>
    <submittedName>
        <fullName evidence="1">Terpene cyclase/mutase family protein</fullName>
    </submittedName>
</protein>
<proteinExistence type="predicted"/>
<evidence type="ECO:0000313" key="1">
    <source>
        <dbReference type="EMBL" id="MBK1883807.1"/>
    </source>
</evidence>
<dbReference type="Proteomes" id="UP000603141">
    <property type="component" value="Unassembled WGS sequence"/>
</dbReference>
<dbReference type="InterPro" id="IPR008930">
    <property type="entry name" value="Terpenoid_cyclase/PrenylTrfase"/>
</dbReference>
<dbReference type="CDD" id="cd00688">
    <property type="entry name" value="ISOPREN_C2_like"/>
    <property type="match status" value="1"/>
</dbReference>
<dbReference type="Gene3D" id="1.50.10.20">
    <property type="match status" value="2"/>
</dbReference>